<evidence type="ECO:0000313" key="6">
    <source>
        <dbReference type="EMBL" id="GAA6411075.1"/>
    </source>
</evidence>
<dbReference type="PROSITE" id="PS50893">
    <property type="entry name" value="ABC_TRANSPORTER_2"/>
    <property type="match status" value="1"/>
</dbReference>
<evidence type="ECO:0000256" key="1">
    <source>
        <dbReference type="ARBA" id="ARBA00005417"/>
    </source>
</evidence>
<dbReference type="RefSeq" id="WP_390409749.1">
    <property type="nucleotide sequence ID" value="NZ_BAABYW010000002.1"/>
</dbReference>
<keyword evidence="7" id="KW-1185">Reference proteome</keyword>
<dbReference type="Pfam" id="PF00005">
    <property type="entry name" value="ABC_tran"/>
    <property type="match status" value="1"/>
</dbReference>
<name>A0ABQ0BI03_9FIRM</name>
<dbReference type="InterPro" id="IPR003593">
    <property type="entry name" value="AAA+_ATPase"/>
</dbReference>
<evidence type="ECO:0000256" key="2">
    <source>
        <dbReference type="ARBA" id="ARBA00022448"/>
    </source>
</evidence>
<dbReference type="SUPFAM" id="SSF52540">
    <property type="entry name" value="P-loop containing nucleoside triphosphate hydrolases"/>
    <property type="match status" value="1"/>
</dbReference>
<protein>
    <submittedName>
        <fullName evidence="6">ABC transporter ATP-binding protein</fullName>
    </submittedName>
</protein>
<dbReference type="SMART" id="SM00382">
    <property type="entry name" value="AAA"/>
    <property type="match status" value="1"/>
</dbReference>
<keyword evidence="4 6" id="KW-0067">ATP-binding</keyword>
<evidence type="ECO:0000256" key="4">
    <source>
        <dbReference type="ARBA" id="ARBA00022840"/>
    </source>
</evidence>
<evidence type="ECO:0000313" key="7">
    <source>
        <dbReference type="Proteomes" id="UP001600943"/>
    </source>
</evidence>
<dbReference type="PANTHER" id="PTHR43335:SF8">
    <property type="entry name" value="ABC TRANSPORTER, ATP-BINDING PROTEIN"/>
    <property type="match status" value="1"/>
</dbReference>
<evidence type="ECO:0000256" key="3">
    <source>
        <dbReference type="ARBA" id="ARBA00022741"/>
    </source>
</evidence>
<feature type="domain" description="ABC transporter" evidence="5">
    <location>
        <begin position="7"/>
        <end position="233"/>
    </location>
</feature>
<dbReference type="CDD" id="cd03268">
    <property type="entry name" value="ABC_BcrA_bacitracin_resist"/>
    <property type="match status" value="1"/>
</dbReference>
<dbReference type="Proteomes" id="UP001600943">
    <property type="component" value="Unassembled WGS sequence"/>
</dbReference>
<dbReference type="Gene3D" id="3.40.50.300">
    <property type="entry name" value="P-loop containing nucleotide triphosphate hydrolases"/>
    <property type="match status" value="1"/>
</dbReference>
<comment type="similarity">
    <text evidence="1">Belongs to the ABC transporter superfamily.</text>
</comment>
<proteinExistence type="inferred from homology"/>
<keyword evidence="2" id="KW-0813">Transport</keyword>
<accession>A0ABQ0BI03</accession>
<keyword evidence="3" id="KW-0547">Nucleotide-binding</keyword>
<reference evidence="6 7" key="1">
    <citation type="submission" date="2024-04" db="EMBL/GenBank/DDBJ databases">
        <title>Defined microbial consortia suppress multidrug-resistant proinflammatory Enterobacteriaceae via ecological control.</title>
        <authorList>
            <person name="Furuichi M."/>
            <person name="Kawaguchi T."/>
            <person name="Pust M."/>
            <person name="Yasuma K."/>
            <person name="Plichta D."/>
            <person name="Hasegawa N."/>
            <person name="Ohya T."/>
            <person name="Bhattarai S."/>
            <person name="Sasajima S."/>
            <person name="Aoto Y."/>
            <person name="Tuganbaev T."/>
            <person name="Yaginuma M."/>
            <person name="Ueda M."/>
            <person name="Okahashi N."/>
            <person name="Amafuji K."/>
            <person name="Kiridooshi Y."/>
            <person name="Sugita K."/>
            <person name="Strazar M."/>
            <person name="Skelly A."/>
            <person name="Suda W."/>
            <person name="Hattori M."/>
            <person name="Nakamoto N."/>
            <person name="Caballero S."/>
            <person name="Norman J."/>
            <person name="Olle B."/>
            <person name="Tanoue T."/>
            <person name="Arita M."/>
            <person name="Bucci V."/>
            <person name="Atarashi K."/>
            <person name="Xavier R."/>
            <person name="Honda K."/>
        </authorList>
    </citation>
    <scope>NUCLEOTIDE SEQUENCE [LARGE SCALE GENOMIC DNA]</scope>
    <source>
        <strain evidence="7">k04-0078-D8-1</strain>
    </source>
</reference>
<organism evidence="6 7">
    <name type="scientific">Blautia hominis</name>
    <dbReference type="NCBI Taxonomy" id="2025493"/>
    <lineage>
        <taxon>Bacteria</taxon>
        <taxon>Bacillati</taxon>
        <taxon>Bacillota</taxon>
        <taxon>Clostridia</taxon>
        <taxon>Lachnospirales</taxon>
        <taxon>Lachnospiraceae</taxon>
        <taxon>Blautia</taxon>
    </lineage>
</organism>
<dbReference type="PANTHER" id="PTHR43335">
    <property type="entry name" value="ABC TRANSPORTER, ATP-BINDING PROTEIN"/>
    <property type="match status" value="1"/>
</dbReference>
<comment type="caution">
    <text evidence="6">The sequence shown here is derived from an EMBL/GenBank/DDBJ whole genome shotgun (WGS) entry which is preliminary data.</text>
</comment>
<gene>
    <name evidence="6" type="ORF">K040078D81_51920</name>
</gene>
<evidence type="ECO:0000259" key="5">
    <source>
        <dbReference type="PROSITE" id="PS50893"/>
    </source>
</evidence>
<dbReference type="EMBL" id="BAABYW010000002">
    <property type="protein sequence ID" value="GAA6411075.1"/>
    <property type="molecule type" value="Genomic_DNA"/>
</dbReference>
<sequence length="306" mass="33881">MNTDYAVRTHGLTKFYGQKPAVDHIDMNVKKGEIYGFIGRNGAGKSTTLKMLCGLAHPTEGEISLFGSPVSDQTARRRVGMLIENAGLYPNCTARENMILKAQCLGLVNMDSVDRFLKLINMADTGNKKVKQFSMGMKQRLGIAMALLGNPDLLILDEPINGLDPEGIREIRECLLKLNKEEGKTILISSHILGELSKIATQYGIIKDGQLIRQMTKEDLEEQCRDYLLVEVEHAERAAAVLAENIPDASYEVFAQGRIHIYDYLDSGKVTTLLVQNGVTVFSCGLHQIDLEQYFLELMDGGAKNA</sequence>
<dbReference type="InterPro" id="IPR027417">
    <property type="entry name" value="P-loop_NTPase"/>
</dbReference>
<dbReference type="GO" id="GO:0005524">
    <property type="term" value="F:ATP binding"/>
    <property type="evidence" value="ECO:0007669"/>
    <property type="project" value="UniProtKB-KW"/>
</dbReference>
<dbReference type="InterPro" id="IPR003439">
    <property type="entry name" value="ABC_transporter-like_ATP-bd"/>
</dbReference>